<dbReference type="PANTHER" id="PTHR43107:SF11">
    <property type="entry name" value="LONG-CHAIN FATTY ACID TRANSPORT PROTEIN 4"/>
    <property type="match status" value="1"/>
</dbReference>
<proteinExistence type="inferred from homology"/>
<dbReference type="InterPro" id="IPR025110">
    <property type="entry name" value="AMP-bd_C"/>
</dbReference>
<keyword evidence="3" id="KW-0276">Fatty acid metabolism</keyword>
<name>A0ABM1LAJ2_GEKJA</name>
<sequence length="155" mass="18046">DVLIMDEYGYMFFRDRTGDTFRWKGENVSTTELEGTLSRILSMTDVVVYGVEVPGTEGKAGMAAIVDPDHSYDLVTFAEEMKKELPAYARPIFLRLLPEVHKTSTFKFQKTELRKEGYNISVVKDKLYYLEPRRCRYLPLTEEVYKRIQLGLEKL</sequence>
<keyword evidence="2" id="KW-0436">Ligase</keyword>
<reference evidence="7" key="1">
    <citation type="submission" date="2025-08" db="UniProtKB">
        <authorList>
            <consortium name="RefSeq"/>
        </authorList>
    </citation>
    <scope>IDENTIFICATION</scope>
</reference>
<accession>A0ABM1LAJ2</accession>
<dbReference type="Pfam" id="PF13193">
    <property type="entry name" value="AMP-binding_C"/>
    <property type="match status" value="1"/>
</dbReference>
<evidence type="ECO:0000256" key="1">
    <source>
        <dbReference type="ARBA" id="ARBA00006432"/>
    </source>
</evidence>
<gene>
    <name evidence="7" type="primary">SLC27A4</name>
</gene>
<dbReference type="RefSeq" id="XP_015282979.1">
    <property type="nucleotide sequence ID" value="XM_015427493.1"/>
</dbReference>
<protein>
    <recommendedName>
        <fullName evidence="4">long-chain-fatty-acid--CoA ligase</fullName>
        <ecNumber evidence="4">6.2.1.3</ecNumber>
    </recommendedName>
</protein>
<comment type="similarity">
    <text evidence="1">Belongs to the ATP-dependent AMP-binding enzyme family.</text>
</comment>
<feature type="non-terminal residue" evidence="7">
    <location>
        <position position="1"/>
    </location>
</feature>
<dbReference type="Gene3D" id="3.30.300.30">
    <property type="match status" value="1"/>
</dbReference>
<dbReference type="Proteomes" id="UP000694871">
    <property type="component" value="Unplaced"/>
</dbReference>
<evidence type="ECO:0000256" key="2">
    <source>
        <dbReference type="ARBA" id="ARBA00022598"/>
    </source>
</evidence>
<feature type="domain" description="AMP-binding enzyme C-terminal" evidence="5">
    <location>
        <begin position="32"/>
        <end position="107"/>
    </location>
</feature>
<dbReference type="SUPFAM" id="SSF56801">
    <property type="entry name" value="Acetyl-CoA synthetase-like"/>
    <property type="match status" value="1"/>
</dbReference>
<dbReference type="GeneID" id="107124106"/>
<keyword evidence="6" id="KW-1185">Reference proteome</keyword>
<evidence type="ECO:0000313" key="6">
    <source>
        <dbReference type="Proteomes" id="UP000694871"/>
    </source>
</evidence>
<organism evidence="6 7">
    <name type="scientific">Gekko japonicus</name>
    <name type="common">Schlegel's Japanese gecko</name>
    <dbReference type="NCBI Taxonomy" id="146911"/>
    <lineage>
        <taxon>Eukaryota</taxon>
        <taxon>Metazoa</taxon>
        <taxon>Chordata</taxon>
        <taxon>Craniata</taxon>
        <taxon>Vertebrata</taxon>
        <taxon>Euteleostomi</taxon>
        <taxon>Lepidosauria</taxon>
        <taxon>Squamata</taxon>
        <taxon>Bifurcata</taxon>
        <taxon>Gekkota</taxon>
        <taxon>Gekkonidae</taxon>
        <taxon>Gekkoninae</taxon>
        <taxon>Gekko</taxon>
    </lineage>
</organism>
<evidence type="ECO:0000313" key="7">
    <source>
        <dbReference type="RefSeq" id="XP_015282979.1"/>
    </source>
</evidence>
<dbReference type="InterPro" id="IPR045851">
    <property type="entry name" value="AMP-bd_C_sf"/>
</dbReference>
<evidence type="ECO:0000256" key="4">
    <source>
        <dbReference type="ARBA" id="ARBA00026121"/>
    </source>
</evidence>
<evidence type="ECO:0000259" key="5">
    <source>
        <dbReference type="Pfam" id="PF13193"/>
    </source>
</evidence>
<keyword evidence="3" id="KW-0443">Lipid metabolism</keyword>
<evidence type="ECO:0000256" key="3">
    <source>
        <dbReference type="ARBA" id="ARBA00022832"/>
    </source>
</evidence>
<dbReference type="EC" id="6.2.1.3" evidence="4"/>
<dbReference type="PANTHER" id="PTHR43107">
    <property type="entry name" value="LONG-CHAIN FATTY ACID TRANSPORT PROTEIN"/>
    <property type="match status" value="1"/>
</dbReference>